<dbReference type="Pfam" id="PF12796">
    <property type="entry name" value="Ank_2"/>
    <property type="match status" value="1"/>
</dbReference>
<evidence type="ECO:0000256" key="3">
    <source>
        <dbReference type="PROSITE-ProRule" id="PRU00023"/>
    </source>
</evidence>
<keyword evidence="1" id="KW-0677">Repeat</keyword>
<dbReference type="PANTHER" id="PTHR24198:SF165">
    <property type="entry name" value="ANKYRIN REPEAT-CONTAINING PROTEIN-RELATED"/>
    <property type="match status" value="1"/>
</dbReference>
<dbReference type="GO" id="GO:0005737">
    <property type="term" value="C:cytoplasm"/>
    <property type="evidence" value="ECO:0007669"/>
    <property type="project" value="TreeGrafter"/>
</dbReference>
<evidence type="ECO:0000313" key="5">
    <source>
        <dbReference type="Proteomes" id="UP000799778"/>
    </source>
</evidence>
<organism evidence="4 5">
    <name type="scientific">Aaosphaeria arxii CBS 175.79</name>
    <dbReference type="NCBI Taxonomy" id="1450172"/>
    <lineage>
        <taxon>Eukaryota</taxon>
        <taxon>Fungi</taxon>
        <taxon>Dikarya</taxon>
        <taxon>Ascomycota</taxon>
        <taxon>Pezizomycotina</taxon>
        <taxon>Dothideomycetes</taxon>
        <taxon>Pleosporomycetidae</taxon>
        <taxon>Pleosporales</taxon>
        <taxon>Pleosporales incertae sedis</taxon>
        <taxon>Aaosphaeria</taxon>
    </lineage>
</organism>
<dbReference type="RefSeq" id="XP_033383902.1">
    <property type="nucleotide sequence ID" value="XM_033533844.1"/>
</dbReference>
<dbReference type="SUPFAM" id="SSF48403">
    <property type="entry name" value="Ankyrin repeat"/>
    <property type="match status" value="1"/>
</dbReference>
<dbReference type="AlphaFoldDB" id="A0A6A5XRK5"/>
<evidence type="ECO:0000256" key="2">
    <source>
        <dbReference type="ARBA" id="ARBA00023043"/>
    </source>
</evidence>
<keyword evidence="5" id="KW-1185">Reference proteome</keyword>
<evidence type="ECO:0000313" key="4">
    <source>
        <dbReference type="EMBL" id="KAF2015563.1"/>
    </source>
</evidence>
<proteinExistence type="predicted"/>
<gene>
    <name evidence="4" type="ORF">BU24DRAFT_491793</name>
</gene>
<dbReference type="Gene3D" id="1.25.40.20">
    <property type="entry name" value="Ankyrin repeat-containing domain"/>
    <property type="match status" value="2"/>
</dbReference>
<feature type="repeat" description="ANK" evidence="3">
    <location>
        <begin position="264"/>
        <end position="288"/>
    </location>
</feature>
<dbReference type="PROSITE" id="PS50088">
    <property type="entry name" value="ANK_REPEAT"/>
    <property type="match status" value="2"/>
</dbReference>
<dbReference type="GeneID" id="54291241"/>
<dbReference type="OrthoDB" id="20872at2759"/>
<dbReference type="InterPro" id="IPR036770">
    <property type="entry name" value="Ankyrin_rpt-contain_sf"/>
</dbReference>
<dbReference type="EMBL" id="ML978069">
    <property type="protein sequence ID" value="KAF2015563.1"/>
    <property type="molecule type" value="Genomic_DNA"/>
</dbReference>
<feature type="repeat" description="ANK" evidence="3">
    <location>
        <begin position="231"/>
        <end position="263"/>
    </location>
</feature>
<dbReference type="Proteomes" id="UP000799778">
    <property type="component" value="Unassembled WGS sequence"/>
</dbReference>
<dbReference type="SMART" id="SM00248">
    <property type="entry name" value="ANK"/>
    <property type="match status" value="3"/>
</dbReference>
<dbReference type="PANTHER" id="PTHR24198">
    <property type="entry name" value="ANKYRIN REPEAT AND PROTEIN KINASE DOMAIN-CONTAINING PROTEIN"/>
    <property type="match status" value="1"/>
</dbReference>
<name>A0A6A5XRK5_9PLEO</name>
<keyword evidence="2 3" id="KW-0040">ANK repeat</keyword>
<sequence length="549" mass="62736">MRKELKKLYLNPFKVSHIYLDIWDEENEFRDLVDKLHSLVKRLLQEIPKACGNQRDHVDLSTLIPTFLNDPLSDINHLAYPIYEPLDQEVVIDSATPFPKFWDQCQRWLNYAGGPYCQKRTIADIEETTIVQWNNFMAQQKQVVSAAGTLLVKHDHDGIPGTVALSPIYFPCGFTRLPSEWQAQLPVDCLGRSWLHRILDSSYPNSRLTERHHRLEQMISERGDLNCQNVLGQTPLMSAIVCNNLRVVQILLDNNANPDQEDVCGLTPLHYAAAMGHKSCCEVLLQNSTLSLNKQEENFHLTPLMLAFLHKQAQSMERLFAEERLLLPMASSICWLFDKDPPHEFNHDNQILILSGLVQNMPDFHFGKANGLRFSLQIAVCSQNSQQLQKLGALPIVYDGWDEGFHDLLETAVQDNFVEGVRYFCKHPNIDINRPVNDIEETILMYAIRINPHRSIETGNEKWLKIITIILDTPGINLNLYNEDGRSALDYARVLGLPDIARAIEVLMVQHQHGVSFPVTVVGHQGAEHIGWADQRLHHPNMEDASFED</sequence>
<dbReference type="PROSITE" id="PS50297">
    <property type="entry name" value="ANK_REP_REGION"/>
    <property type="match status" value="2"/>
</dbReference>
<accession>A0A6A5XRK5</accession>
<evidence type="ECO:0000256" key="1">
    <source>
        <dbReference type="ARBA" id="ARBA00022737"/>
    </source>
</evidence>
<reference evidence="4" key="1">
    <citation type="journal article" date="2020" name="Stud. Mycol.">
        <title>101 Dothideomycetes genomes: a test case for predicting lifestyles and emergence of pathogens.</title>
        <authorList>
            <person name="Haridas S."/>
            <person name="Albert R."/>
            <person name="Binder M."/>
            <person name="Bloem J."/>
            <person name="Labutti K."/>
            <person name="Salamov A."/>
            <person name="Andreopoulos B."/>
            <person name="Baker S."/>
            <person name="Barry K."/>
            <person name="Bills G."/>
            <person name="Bluhm B."/>
            <person name="Cannon C."/>
            <person name="Castanera R."/>
            <person name="Culley D."/>
            <person name="Daum C."/>
            <person name="Ezra D."/>
            <person name="Gonzalez J."/>
            <person name="Henrissat B."/>
            <person name="Kuo A."/>
            <person name="Liang C."/>
            <person name="Lipzen A."/>
            <person name="Lutzoni F."/>
            <person name="Magnuson J."/>
            <person name="Mondo S."/>
            <person name="Nolan M."/>
            <person name="Ohm R."/>
            <person name="Pangilinan J."/>
            <person name="Park H.-J."/>
            <person name="Ramirez L."/>
            <person name="Alfaro M."/>
            <person name="Sun H."/>
            <person name="Tritt A."/>
            <person name="Yoshinaga Y."/>
            <person name="Zwiers L.-H."/>
            <person name="Turgeon B."/>
            <person name="Goodwin S."/>
            <person name="Spatafora J."/>
            <person name="Crous P."/>
            <person name="Grigoriev I."/>
        </authorList>
    </citation>
    <scope>NUCLEOTIDE SEQUENCE</scope>
    <source>
        <strain evidence="4">CBS 175.79</strain>
    </source>
</reference>
<dbReference type="InterPro" id="IPR002110">
    <property type="entry name" value="Ankyrin_rpt"/>
</dbReference>
<protein>
    <submittedName>
        <fullName evidence="4">Ankyrin</fullName>
    </submittedName>
</protein>